<protein>
    <submittedName>
        <fullName evidence="1">Uncharacterized protein</fullName>
    </submittedName>
</protein>
<dbReference type="EMBL" id="BLXT01002153">
    <property type="protein sequence ID" value="GFN91571.1"/>
    <property type="molecule type" value="Genomic_DNA"/>
</dbReference>
<organism evidence="1 2">
    <name type="scientific">Plakobranchus ocellatus</name>
    <dbReference type="NCBI Taxonomy" id="259542"/>
    <lineage>
        <taxon>Eukaryota</taxon>
        <taxon>Metazoa</taxon>
        <taxon>Spiralia</taxon>
        <taxon>Lophotrochozoa</taxon>
        <taxon>Mollusca</taxon>
        <taxon>Gastropoda</taxon>
        <taxon>Heterobranchia</taxon>
        <taxon>Euthyneura</taxon>
        <taxon>Panpulmonata</taxon>
        <taxon>Sacoglossa</taxon>
        <taxon>Placobranchoidea</taxon>
        <taxon>Plakobranchidae</taxon>
        <taxon>Plakobranchus</taxon>
    </lineage>
</organism>
<name>A0AAV3ZAQ9_9GAST</name>
<gene>
    <name evidence="1" type="ORF">PoB_001807700</name>
</gene>
<reference evidence="1 2" key="1">
    <citation type="journal article" date="2021" name="Elife">
        <title>Chloroplast acquisition without the gene transfer in kleptoplastic sea slugs, Plakobranchus ocellatus.</title>
        <authorList>
            <person name="Maeda T."/>
            <person name="Takahashi S."/>
            <person name="Yoshida T."/>
            <person name="Shimamura S."/>
            <person name="Takaki Y."/>
            <person name="Nagai Y."/>
            <person name="Toyoda A."/>
            <person name="Suzuki Y."/>
            <person name="Arimoto A."/>
            <person name="Ishii H."/>
            <person name="Satoh N."/>
            <person name="Nishiyama T."/>
            <person name="Hasebe M."/>
            <person name="Maruyama T."/>
            <person name="Minagawa J."/>
            <person name="Obokata J."/>
            <person name="Shigenobu S."/>
        </authorList>
    </citation>
    <scope>NUCLEOTIDE SEQUENCE [LARGE SCALE GENOMIC DNA]</scope>
</reference>
<sequence>MDRLRGVYGLRLILFHFIRASSQTSILRVSLEHRIVVSSMKTFRGGIKHPPPRSTAVRITSIAKTSTIGDIVQLVAMPSSTFNQSVGYLSVENLILNPLN</sequence>
<evidence type="ECO:0000313" key="1">
    <source>
        <dbReference type="EMBL" id="GFN91571.1"/>
    </source>
</evidence>
<keyword evidence="2" id="KW-1185">Reference proteome</keyword>
<proteinExistence type="predicted"/>
<accession>A0AAV3ZAQ9</accession>
<dbReference type="Proteomes" id="UP000735302">
    <property type="component" value="Unassembled WGS sequence"/>
</dbReference>
<comment type="caution">
    <text evidence="1">The sequence shown here is derived from an EMBL/GenBank/DDBJ whole genome shotgun (WGS) entry which is preliminary data.</text>
</comment>
<dbReference type="AlphaFoldDB" id="A0AAV3ZAQ9"/>
<evidence type="ECO:0000313" key="2">
    <source>
        <dbReference type="Proteomes" id="UP000735302"/>
    </source>
</evidence>